<sequence length="302" mass="33221">MGFQDLSEFFTPGLQLPIRGKIYTIPAPSAQEGLRLRMLFSTTNFGLSDEAETAEIMKLLGAEWKPNIVSIPLIDPTTGAPAVDDKGNELTHEMDQGTYEGGIFQEMSDDGLTWPEIMHAGRTAMLDIGVGRTLAEVHWQTGLADDDSGNPLPPKPGEIPDPEFPNRAAKRAAKKAAPKKKVPAKKAGSKAATASSTRARKRTATTTRGGGDYNPVTGMRDWYYQSPPASTPTAQTAIPWSDLLEQWTPLTLDLHEVFGVDVESGVLQDRTWRWLENRIRDLLFRGPRLNAWRLSRGAVPDQ</sequence>
<evidence type="ECO:0000313" key="3">
    <source>
        <dbReference type="EMBL" id="AWN05041.1"/>
    </source>
</evidence>
<dbReference type="EMBL" id="MH155867">
    <property type="protein sequence ID" value="AWN05041.1"/>
    <property type="molecule type" value="Genomic_DNA"/>
</dbReference>
<evidence type="ECO:0000259" key="2">
    <source>
        <dbReference type="Pfam" id="PF24201"/>
    </source>
</evidence>
<feature type="domain" description="DUF7426" evidence="2">
    <location>
        <begin position="4"/>
        <end position="176"/>
    </location>
</feature>
<protein>
    <submittedName>
        <fullName evidence="3">Tail assembly chaperone</fullName>
    </submittedName>
</protein>
<feature type="compositionally biased region" description="Basic residues" evidence="1">
    <location>
        <begin position="168"/>
        <end position="188"/>
    </location>
</feature>
<dbReference type="GeneID" id="77930498"/>
<gene>
    <name evidence="3" type="primary">16</name>
    <name evidence="3" type="ORF">SEA_EASLEY_16</name>
</gene>
<evidence type="ECO:0000256" key="1">
    <source>
        <dbReference type="SAM" id="MobiDB-lite"/>
    </source>
</evidence>
<name>A0A2U8UNJ5_9CAUD</name>
<feature type="region of interest" description="Disordered" evidence="1">
    <location>
        <begin position="142"/>
        <end position="212"/>
    </location>
</feature>
<dbReference type="KEGG" id="vg:77930498"/>
<accession>A0A2U8UNJ5</accession>
<proteinExistence type="predicted"/>
<dbReference type="InterPro" id="IPR055849">
    <property type="entry name" value="DUF7426"/>
</dbReference>
<feature type="compositionally biased region" description="Pro residues" evidence="1">
    <location>
        <begin position="151"/>
        <end position="163"/>
    </location>
</feature>
<keyword evidence="4" id="KW-1185">Reference proteome</keyword>
<dbReference type="Pfam" id="PF24201">
    <property type="entry name" value="DUF7426"/>
    <property type="match status" value="1"/>
</dbReference>
<reference evidence="4" key="1">
    <citation type="submission" date="2018-04" db="EMBL/GenBank/DDBJ databases">
        <authorList>
            <person name="Go L.Y."/>
            <person name="Mitchell J.A."/>
        </authorList>
    </citation>
    <scope>NUCLEOTIDE SEQUENCE [LARGE SCALE GENOMIC DNA]</scope>
</reference>
<dbReference type="Proteomes" id="UP000246494">
    <property type="component" value="Segment"/>
</dbReference>
<organism evidence="3 4">
    <name type="scientific">Gordonia phage Easley</name>
    <dbReference type="NCBI Taxonomy" id="2182395"/>
    <lineage>
        <taxon>Viruses</taxon>
        <taxon>Duplodnaviria</taxon>
        <taxon>Heunggongvirae</taxon>
        <taxon>Uroviricota</taxon>
        <taxon>Caudoviricetes</taxon>
        <taxon>Beenievirus</taxon>
        <taxon>Beenievirus easley</taxon>
    </lineage>
</organism>
<evidence type="ECO:0000313" key="4">
    <source>
        <dbReference type="Proteomes" id="UP000246494"/>
    </source>
</evidence>
<dbReference type="RefSeq" id="YP_010654647.1">
    <property type="nucleotide sequence ID" value="NC_070814.1"/>
</dbReference>